<sequence>TPQPEARLGRACRCLSPAPRSSRSGKPPRVAAASPEGSGAAVGEPPAPVPVLFAKKAWGEAWVTRYSQVQSQLSVRSQGKRTDTEGLAKGTAVAVSTGTRPSLEHLLGERLSPLVRHIGGGAALGGAGGTLSPQPLGGEGRAAAAPRRGSPGSAGCSRRAAGRGARGGAGRGAGAVPRAAVGKLRHGGRARLREGGGFERRRERRAARRERGRRGRKERKEGRRKEGRRRMKRTAPRSTLRKIIKKHKPQLRLAANADLLVHLNFLVFLHRLAEEARTNAFENKSKIIKPEHTISAAKVILKKSRG</sequence>
<accession>A0A8U7NNT7</accession>
<dbReference type="AlphaFoldDB" id="A0A8C3D2B5"/>
<evidence type="ECO:0000256" key="13">
    <source>
        <dbReference type="ARBA" id="ARBA00063642"/>
    </source>
</evidence>
<evidence type="ECO:0000256" key="3">
    <source>
        <dbReference type="ARBA" id="ARBA00022454"/>
    </source>
</evidence>
<keyword evidence="3" id="KW-0158">Chromosome</keyword>
<evidence type="ECO:0000256" key="4">
    <source>
        <dbReference type="ARBA" id="ARBA00022618"/>
    </source>
</evidence>
<comment type="subunit">
    <text evidence="13">Heterodimer with CENPT; this dimer coassembles with CENPS-CENPX heterodimers at centromeres to form the tetrameric CENP-T-W-S-X complex, which is a subcomplex of the large constitutive centromere-associated network (CCAN, also known as the interphase centromere complex or ICEN). Interacts with NPM1.</text>
</comment>
<feature type="region of interest" description="Disordered" evidence="15">
    <location>
        <begin position="73"/>
        <end position="99"/>
    </location>
</feature>
<feature type="region of interest" description="Disordered" evidence="15">
    <location>
        <begin position="1"/>
        <end position="47"/>
    </location>
</feature>
<keyword evidence="17" id="KW-1185">Reference proteome</keyword>
<evidence type="ECO:0000256" key="7">
    <source>
        <dbReference type="ARBA" id="ARBA00023125"/>
    </source>
</evidence>
<dbReference type="PANTHER" id="PTHR34832:SF1">
    <property type="entry name" value="CENTROMERE PROTEIN W"/>
    <property type="match status" value="1"/>
</dbReference>
<feature type="compositionally biased region" description="Basic and acidic residues" evidence="15">
    <location>
        <begin position="191"/>
        <end position="201"/>
    </location>
</feature>
<comment type="similarity">
    <text evidence="11">Belongs to the CENP-W/WIP1 family.</text>
</comment>
<dbReference type="Ensembl" id="ENSCMUT00000000740.2">
    <property type="protein sequence ID" value="ENSCMUP00000000686.2"/>
    <property type="gene ID" value="ENSCMUG00000000528.2"/>
</dbReference>
<dbReference type="GO" id="GO:0007059">
    <property type="term" value="P:chromosome segregation"/>
    <property type="evidence" value="ECO:0007669"/>
    <property type="project" value="TreeGrafter"/>
</dbReference>
<comment type="subcellular location">
    <subcellularLocation>
        <location evidence="2">Chromosome</location>
        <location evidence="2">Centromere</location>
        <location evidence="2">Kinetochore</location>
    </subcellularLocation>
    <subcellularLocation>
        <location evidence="1">Nucleus</location>
    </subcellularLocation>
</comment>
<evidence type="ECO:0000256" key="12">
    <source>
        <dbReference type="ARBA" id="ARBA00058930"/>
    </source>
</evidence>
<dbReference type="SUPFAM" id="SSF47113">
    <property type="entry name" value="Histone-fold"/>
    <property type="match status" value="1"/>
</dbReference>
<protein>
    <recommendedName>
        <fullName evidence="14">Centromere protein W</fullName>
    </recommendedName>
</protein>
<dbReference type="GO" id="GO:0005654">
    <property type="term" value="C:nucleoplasm"/>
    <property type="evidence" value="ECO:0007669"/>
    <property type="project" value="TreeGrafter"/>
</dbReference>
<dbReference type="GO" id="GO:0051382">
    <property type="term" value="P:kinetochore assembly"/>
    <property type="evidence" value="ECO:0007669"/>
    <property type="project" value="InterPro"/>
</dbReference>
<dbReference type="GO" id="GO:0000776">
    <property type="term" value="C:kinetochore"/>
    <property type="evidence" value="ECO:0007669"/>
    <property type="project" value="UniProtKB-KW"/>
</dbReference>
<feature type="compositionally biased region" description="Basic residues" evidence="15">
    <location>
        <begin position="202"/>
        <end position="217"/>
    </location>
</feature>
<name>A0A8C3D2B5_CORMO</name>
<dbReference type="PANTHER" id="PTHR34832">
    <property type="entry name" value="CENTROMERE PROTEIN W"/>
    <property type="match status" value="1"/>
</dbReference>
<reference evidence="16" key="2">
    <citation type="submission" date="2025-08" db="UniProtKB">
        <authorList>
            <consortium name="Ensembl"/>
        </authorList>
    </citation>
    <scope>IDENTIFICATION</scope>
</reference>
<keyword evidence="8" id="KW-0539">Nucleus</keyword>
<evidence type="ECO:0000256" key="15">
    <source>
        <dbReference type="SAM" id="MobiDB-lite"/>
    </source>
</evidence>
<reference evidence="17" key="1">
    <citation type="submission" date="2019-10" db="EMBL/GenBank/DDBJ databases">
        <title>Corvus moneduloides (New Caledonian crow) genome, bCorMon1, primary haplotype.</title>
        <authorList>
            <person name="Rutz C."/>
            <person name="Fungtammasan C."/>
            <person name="Mountcastle J."/>
            <person name="Formenti G."/>
            <person name="Chow W."/>
            <person name="Howe K."/>
            <person name="Steele M.P."/>
            <person name="Fernandes J."/>
            <person name="Gilbert M.T.P."/>
            <person name="Fedrigo O."/>
            <person name="Jarvis E.D."/>
            <person name="Gemmell N."/>
        </authorList>
    </citation>
    <scope>NUCLEOTIDE SEQUENCE [LARGE SCALE GENOMIC DNA]</scope>
</reference>
<keyword evidence="6" id="KW-0995">Kinetochore</keyword>
<evidence type="ECO:0000256" key="10">
    <source>
        <dbReference type="ARBA" id="ARBA00023328"/>
    </source>
</evidence>
<keyword evidence="4" id="KW-0132">Cell division</keyword>
<gene>
    <name evidence="16" type="primary">CENPW</name>
</gene>
<dbReference type="GO" id="GO:0046982">
    <property type="term" value="F:protein heterodimerization activity"/>
    <property type="evidence" value="ECO:0007669"/>
    <property type="project" value="InterPro"/>
</dbReference>
<evidence type="ECO:0000313" key="16">
    <source>
        <dbReference type="Ensembl" id="ENSCMUP00000000686.2"/>
    </source>
</evidence>
<reference evidence="16" key="3">
    <citation type="submission" date="2025-09" db="UniProtKB">
        <authorList>
            <consortium name="Ensembl"/>
        </authorList>
    </citation>
    <scope>IDENTIFICATION</scope>
</reference>
<organism evidence="16 17">
    <name type="scientific">Corvus moneduloides</name>
    <name type="common">New Caledonian crow</name>
    <dbReference type="NCBI Taxonomy" id="1196302"/>
    <lineage>
        <taxon>Eukaryota</taxon>
        <taxon>Metazoa</taxon>
        <taxon>Chordata</taxon>
        <taxon>Craniata</taxon>
        <taxon>Vertebrata</taxon>
        <taxon>Euteleostomi</taxon>
        <taxon>Archelosauria</taxon>
        <taxon>Archosauria</taxon>
        <taxon>Dinosauria</taxon>
        <taxon>Saurischia</taxon>
        <taxon>Theropoda</taxon>
        <taxon>Coelurosauria</taxon>
        <taxon>Aves</taxon>
        <taxon>Neognathae</taxon>
        <taxon>Neoaves</taxon>
        <taxon>Telluraves</taxon>
        <taxon>Australaves</taxon>
        <taxon>Passeriformes</taxon>
        <taxon>Corvoidea</taxon>
        <taxon>Corvidae</taxon>
        <taxon>Corvus</taxon>
    </lineage>
</organism>
<dbReference type="GO" id="GO:0003677">
    <property type="term" value="F:DNA binding"/>
    <property type="evidence" value="ECO:0007669"/>
    <property type="project" value="UniProtKB-KW"/>
</dbReference>
<evidence type="ECO:0000256" key="5">
    <source>
        <dbReference type="ARBA" id="ARBA00022776"/>
    </source>
</evidence>
<dbReference type="CDD" id="cd13732">
    <property type="entry name" value="HFD_CENP-W"/>
    <property type="match status" value="1"/>
</dbReference>
<dbReference type="Pfam" id="PF15510">
    <property type="entry name" value="CENP-W"/>
    <property type="match status" value="1"/>
</dbReference>
<keyword evidence="10" id="KW-0137">Centromere</keyword>
<evidence type="ECO:0000256" key="9">
    <source>
        <dbReference type="ARBA" id="ARBA00023306"/>
    </source>
</evidence>
<dbReference type="GO" id="GO:0000278">
    <property type="term" value="P:mitotic cell cycle"/>
    <property type="evidence" value="ECO:0007669"/>
    <property type="project" value="InterPro"/>
</dbReference>
<feature type="region of interest" description="Disordered" evidence="15">
    <location>
        <begin position="126"/>
        <end position="238"/>
    </location>
</feature>
<feature type="compositionally biased region" description="Low complexity" evidence="15">
    <location>
        <begin position="141"/>
        <end position="163"/>
    </location>
</feature>
<feature type="compositionally biased region" description="Gly residues" evidence="15">
    <location>
        <begin position="164"/>
        <end position="173"/>
    </location>
</feature>
<dbReference type="InterPro" id="IPR009072">
    <property type="entry name" value="Histone-fold"/>
</dbReference>
<dbReference type="Proteomes" id="UP000694553">
    <property type="component" value="Unassembled WGS sequence"/>
</dbReference>
<evidence type="ECO:0000256" key="2">
    <source>
        <dbReference type="ARBA" id="ARBA00004629"/>
    </source>
</evidence>
<keyword evidence="9" id="KW-0131">Cell cycle</keyword>
<evidence type="ECO:0000256" key="6">
    <source>
        <dbReference type="ARBA" id="ARBA00022838"/>
    </source>
</evidence>
<dbReference type="Gene3D" id="1.10.20.10">
    <property type="entry name" value="Histone, subunit A"/>
    <property type="match status" value="1"/>
</dbReference>
<keyword evidence="7" id="KW-0238">DNA-binding</keyword>
<dbReference type="InterPro" id="IPR028847">
    <property type="entry name" value="CENP-W"/>
</dbReference>
<dbReference type="FunFam" id="1.10.20.10:FF:000053">
    <property type="entry name" value="Centromere protein W"/>
    <property type="match status" value="1"/>
</dbReference>
<evidence type="ECO:0000256" key="1">
    <source>
        <dbReference type="ARBA" id="ARBA00004123"/>
    </source>
</evidence>
<proteinExistence type="inferred from homology"/>
<dbReference type="GO" id="GO:0051301">
    <property type="term" value="P:cell division"/>
    <property type="evidence" value="ECO:0007669"/>
    <property type="project" value="UniProtKB-KW"/>
</dbReference>
<feature type="compositionally biased region" description="Low complexity" evidence="15">
    <location>
        <begin position="35"/>
        <end position="44"/>
    </location>
</feature>
<comment type="function">
    <text evidence="12">Component of the CENPA-NAC (nucleosome-associated) complex, a complex that plays a central role in assembly of kinetochore proteins, mitotic progression and chromosome segregation. The CENPA-NAC complex recruits the CENPA-CAD (nucleosome distal) complex and may be involved in incorporation of newly synthesized CENPA into centromeres. Part of a nucleosome-associated complex that binds specifically to histone H3-containing nucleosomes at the centromere, as opposed to nucleosomes containing CENPA. Component of the heterotetrameric CENP-T-W-S-X complex that binds and supercoils DNA, and plays an important role in kinetochore assembly. CENPW has a fundamental role in kinetochore assembly and function. It is one of the inner kinetochore proteins, with most further proteins binding downstream. Required for normal chromosome organization and normal progress through mitosis.</text>
</comment>
<accession>A0A8C3D2B5</accession>
<evidence type="ECO:0000256" key="8">
    <source>
        <dbReference type="ARBA" id="ARBA00023242"/>
    </source>
</evidence>
<dbReference type="InterPro" id="IPR052484">
    <property type="entry name" value="CENP-W/WIP1"/>
</dbReference>
<evidence type="ECO:0000256" key="11">
    <source>
        <dbReference type="ARBA" id="ARBA00038432"/>
    </source>
</evidence>
<keyword evidence="5" id="KW-0498">Mitosis</keyword>
<evidence type="ECO:0000256" key="14">
    <source>
        <dbReference type="ARBA" id="ARBA00068532"/>
    </source>
</evidence>
<evidence type="ECO:0000313" key="17">
    <source>
        <dbReference type="Proteomes" id="UP000694553"/>
    </source>
</evidence>
<feature type="compositionally biased region" description="Basic residues" evidence="15">
    <location>
        <begin position="225"/>
        <end position="238"/>
    </location>
</feature>